<keyword evidence="1" id="KW-0812">Transmembrane</keyword>
<feature type="transmembrane region" description="Helical" evidence="1">
    <location>
        <begin position="28"/>
        <end position="54"/>
    </location>
</feature>
<name>A0A7W3P525_9ACTN</name>
<reference evidence="2 3" key="1">
    <citation type="submission" date="2020-07" db="EMBL/GenBank/DDBJ databases">
        <title>Sequencing the genomes of 1000 actinobacteria strains.</title>
        <authorList>
            <person name="Klenk H.-P."/>
        </authorList>
    </citation>
    <scope>NUCLEOTIDE SEQUENCE [LARGE SCALE GENOMIC DNA]</scope>
    <source>
        <strain evidence="2 3">DSM 100723</strain>
    </source>
</reference>
<evidence type="ECO:0008006" key="4">
    <source>
        <dbReference type="Google" id="ProtNLM"/>
    </source>
</evidence>
<evidence type="ECO:0000313" key="2">
    <source>
        <dbReference type="EMBL" id="MBA8793513.1"/>
    </source>
</evidence>
<dbReference type="RefSeq" id="WP_182559124.1">
    <property type="nucleotide sequence ID" value="NZ_JACGWT010000002.1"/>
</dbReference>
<dbReference type="AlphaFoldDB" id="A0A7W3P525"/>
<keyword evidence="3" id="KW-1185">Reference proteome</keyword>
<dbReference type="EMBL" id="JACGWT010000002">
    <property type="protein sequence ID" value="MBA8793513.1"/>
    <property type="molecule type" value="Genomic_DNA"/>
</dbReference>
<accession>A0A7W3P525</accession>
<evidence type="ECO:0000313" key="3">
    <source>
        <dbReference type="Proteomes" id="UP000523079"/>
    </source>
</evidence>
<gene>
    <name evidence="2" type="ORF">FHX74_001118</name>
</gene>
<feature type="transmembrane region" description="Helical" evidence="1">
    <location>
        <begin position="60"/>
        <end position="79"/>
    </location>
</feature>
<dbReference type="Proteomes" id="UP000523079">
    <property type="component" value="Unassembled WGS sequence"/>
</dbReference>
<sequence>MPSRARRPEPTPQEYAVHIDRRATDRMYAGVVGIWGALLVVGLVGFGLLAAGVISQTAAVGPLVFILVCVPNLVIYGWIWRATRRLDVPLLVRPGGLTCRTPRGELSVPWDRVVDVRVARAFRQDQLTVLVDPSIGPDTPGVSATLSRSSWSTVRKAGLRLSFRVVAEPASEVLAAVATLSGGRFTPALPGEAKPAR</sequence>
<keyword evidence="1" id="KW-0472">Membrane</keyword>
<protein>
    <recommendedName>
        <fullName evidence="4">PH domain-containing protein</fullName>
    </recommendedName>
</protein>
<keyword evidence="1" id="KW-1133">Transmembrane helix</keyword>
<organism evidence="2 3">
    <name type="scientific">Microlunatus kandeliicorticis</name>
    <dbReference type="NCBI Taxonomy" id="1759536"/>
    <lineage>
        <taxon>Bacteria</taxon>
        <taxon>Bacillati</taxon>
        <taxon>Actinomycetota</taxon>
        <taxon>Actinomycetes</taxon>
        <taxon>Propionibacteriales</taxon>
        <taxon>Propionibacteriaceae</taxon>
        <taxon>Microlunatus</taxon>
    </lineage>
</organism>
<proteinExistence type="predicted"/>
<evidence type="ECO:0000256" key="1">
    <source>
        <dbReference type="SAM" id="Phobius"/>
    </source>
</evidence>
<comment type="caution">
    <text evidence="2">The sequence shown here is derived from an EMBL/GenBank/DDBJ whole genome shotgun (WGS) entry which is preliminary data.</text>
</comment>